<dbReference type="EMBL" id="HBIN01023070">
    <property type="protein sequence ID" value="CAE0447785.1"/>
    <property type="molecule type" value="Transcribed_RNA"/>
</dbReference>
<evidence type="ECO:0000256" key="5">
    <source>
        <dbReference type="RuleBase" id="RU000304"/>
    </source>
</evidence>
<keyword evidence="5" id="KW-0723">Serine/threonine-protein kinase</keyword>
<protein>
    <recommendedName>
        <fullName evidence="1">non-specific serine/threonine protein kinase</fullName>
        <ecNumber evidence="1">2.7.11.1</ecNumber>
    </recommendedName>
</protein>
<evidence type="ECO:0000256" key="1">
    <source>
        <dbReference type="ARBA" id="ARBA00012513"/>
    </source>
</evidence>
<comment type="similarity">
    <text evidence="5">Belongs to the protein kinase superfamily.</text>
</comment>
<dbReference type="PANTHER" id="PTHR48012:SF2">
    <property type="entry name" value="STERILE20-LIKE KINASE, ISOFORM B"/>
    <property type="match status" value="1"/>
</dbReference>
<dbReference type="GO" id="GO:0004674">
    <property type="term" value="F:protein serine/threonine kinase activity"/>
    <property type="evidence" value="ECO:0007669"/>
    <property type="project" value="UniProtKB-KW"/>
</dbReference>
<dbReference type="GO" id="GO:0005524">
    <property type="term" value="F:ATP binding"/>
    <property type="evidence" value="ECO:0007669"/>
    <property type="project" value="UniProtKB-UniRule"/>
</dbReference>
<dbReference type="PANTHER" id="PTHR48012">
    <property type="entry name" value="STERILE20-LIKE KINASE, ISOFORM B-RELATED"/>
    <property type="match status" value="1"/>
</dbReference>
<dbReference type="PROSITE" id="PS00107">
    <property type="entry name" value="PROTEIN_KINASE_ATP"/>
    <property type="match status" value="1"/>
</dbReference>
<keyword evidence="2 4" id="KW-0547">Nucleotide-binding</keyword>
<feature type="domain" description="Protein kinase" evidence="6">
    <location>
        <begin position="22"/>
        <end position="280"/>
    </location>
</feature>
<proteinExistence type="inferred from homology"/>
<dbReference type="Pfam" id="PF00069">
    <property type="entry name" value="Pkinase"/>
    <property type="match status" value="1"/>
</dbReference>
<dbReference type="EC" id="2.7.11.1" evidence="1"/>
<sequence>MTAPNSDHEVFLITDVNPDELFENVGMLGRGSFGKVYKGQRQDTQEIFAVKVILLEDESHSARTVEELKEEIAIMKHCKSEFVAEFIEAYDANDSLYIVMELFEPGSVYDLGNMCKHFKFTEELIRDLCAQTLLGLEFLHSKGIIHRDIKSGNILLTLQGQAKLCDFGVSAVQGKRTDPRKTVIGTPYWMAPEIIQETGYDYKIDVWSLGITILEMAEGDPPFSKINPWRALFIIEMRPAPKFAKPKLYSEAMNEFLSLCVTKNPKERMTAGELLEHEFVKDRVNIIDSANPRGASELVKETVDEHIEEIETFRASVPFIEDDSDDETVKSIKGITAVFRANKTEIIMKREEVEKELGSLLIDETDSGTGSLGVDISEMEVGVAQLKQQFKTDMAALTKAYSRRKTALSSAREKINSES</sequence>
<organism evidence="7">
    <name type="scientific">Aplanochytrium stocchinoi</name>
    <dbReference type="NCBI Taxonomy" id="215587"/>
    <lineage>
        <taxon>Eukaryota</taxon>
        <taxon>Sar</taxon>
        <taxon>Stramenopiles</taxon>
        <taxon>Bigyra</taxon>
        <taxon>Labyrinthulomycetes</taxon>
        <taxon>Thraustochytrida</taxon>
        <taxon>Thraustochytriidae</taxon>
        <taxon>Aplanochytrium</taxon>
    </lineage>
</organism>
<dbReference type="InterPro" id="IPR008271">
    <property type="entry name" value="Ser/Thr_kinase_AS"/>
</dbReference>
<dbReference type="InterPro" id="IPR000719">
    <property type="entry name" value="Prot_kinase_dom"/>
</dbReference>
<dbReference type="AlphaFoldDB" id="A0A7S3PQY3"/>
<evidence type="ECO:0000256" key="4">
    <source>
        <dbReference type="PROSITE-ProRule" id="PRU10141"/>
    </source>
</evidence>
<evidence type="ECO:0000256" key="2">
    <source>
        <dbReference type="ARBA" id="ARBA00022741"/>
    </source>
</evidence>
<dbReference type="PROSITE" id="PS00108">
    <property type="entry name" value="PROTEIN_KINASE_ST"/>
    <property type="match status" value="1"/>
</dbReference>
<dbReference type="InterPro" id="IPR011009">
    <property type="entry name" value="Kinase-like_dom_sf"/>
</dbReference>
<name>A0A7S3PQY3_9STRA</name>
<evidence type="ECO:0000259" key="6">
    <source>
        <dbReference type="PROSITE" id="PS50011"/>
    </source>
</evidence>
<accession>A0A7S3PQY3</accession>
<keyword evidence="3 4" id="KW-0067">ATP-binding</keyword>
<dbReference type="PROSITE" id="PS50011">
    <property type="entry name" value="PROTEIN_KINASE_DOM"/>
    <property type="match status" value="1"/>
</dbReference>
<dbReference type="SMART" id="SM00220">
    <property type="entry name" value="S_TKc"/>
    <property type="match status" value="1"/>
</dbReference>
<dbReference type="InterPro" id="IPR017441">
    <property type="entry name" value="Protein_kinase_ATP_BS"/>
</dbReference>
<dbReference type="InterPro" id="IPR050629">
    <property type="entry name" value="STE20/SPS1-PAK"/>
</dbReference>
<keyword evidence="5" id="KW-0808">Transferase</keyword>
<feature type="binding site" evidence="4">
    <location>
        <position position="51"/>
    </location>
    <ligand>
        <name>ATP</name>
        <dbReference type="ChEBI" id="CHEBI:30616"/>
    </ligand>
</feature>
<evidence type="ECO:0000256" key="3">
    <source>
        <dbReference type="ARBA" id="ARBA00022840"/>
    </source>
</evidence>
<dbReference type="SUPFAM" id="SSF56112">
    <property type="entry name" value="Protein kinase-like (PK-like)"/>
    <property type="match status" value="1"/>
</dbReference>
<evidence type="ECO:0000313" key="7">
    <source>
        <dbReference type="EMBL" id="CAE0447785.1"/>
    </source>
</evidence>
<keyword evidence="5" id="KW-0418">Kinase</keyword>
<dbReference type="GO" id="GO:0005737">
    <property type="term" value="C:cytoplasm"/>
    <property type="evidence" value="ECO:0007669"/>
    <property type="project" value="TreeGrafter"/>
</dbReference>
<dbReference type="Gene3D" id="1.10.510.10">
    <property type="entry name" value="Transferase(Phosphotransferase) domain 1"/>
    <property type="match status" value="1"/>
</dbReference>
<dbReference type="FunFam" id="1.10.510.10:FF:000421">
    <property type="entry name" value="Serine/threonine-protein kinase PAK 6"/>
    <property type="match status" value="1"/>
</dbReference>
<reference evidence="7" key="1">
    <citation type="submission" date="2021-01" db="EMBL/GenBank/DDBJ databases">
        <authorList>
            <person name="Corre E."/>
            <person name="Pelletier E."/>
            <person name="Niang G."/>
            <person name="Scheremetjew M."/>
            <person name="Finn R."/>
            <person name="Kale V."/>
            <person name="Holt S."/>
            <person name="Cochrane G."/>
            <person name="Meng A."/>
            <person name="Brown T."/>
            <person name="Cohen L."/>
        </authorList>
    </citation>
    <scope>NUCLEOTIDE SEQUENCE</scope>
    <source>
        <strain evidence="7">GSBS06</strain>
    </source>
</reference>
<gene>
    <name evidence="7" type="ORF">ASTO00021_LOCUS17748</name>
</gene>